<dbReference type="EMBL" id="BAAAQD010000013">
    <property type="protein sequence ID" value="GAA1535173.1"/>
    <property type="molecule type" value="Genomic_DNA"/>
</dbReference>
<reference evidence="4" key="1">
    <citation type="journal article" date="2019" name="Int. J. Syst. Evol. Microbiol.">
        <title>The Global Catalogue of Microorganisms (GCM) 10K type strain sequencing project: providing services to taxonomists for standard genome sequencing and annotation.</title>
        <authorList>
            <consortium name="The Broad Institute Genomics Platform"/>
            <consortium name="The Broad Institute Genome Sequencing Center for Infectious Disease"/>
            <person name="Wu L."/>
            <person name="Ma J."/>
        </authorList>
    </citation>
    <scope>NUCLEOTIDE SEQUENCE [LARGE SCALE GENOMIC DNA]</scope>
    <source>
        <strain evidence="4">JCM 15933</strain>
    </source>
</reference>
<accession>A0ABP4M2A1</accession>
<evidence type="ECO:0000313" key="4">
    <source>
        <dbReference type="Proteomes" id="UP001501470"/>
    </source>
</evidence>
<dbReference type="RefSeq" id="WP_344505830.1">
    <property type="nucleotide sequence ID" value="NZ_BAAAQD010000013.1"/>
</dbReference>
<keyword evidence="2" id="KW-1133">Transmembrane helix</keyword>
<dbReference type="Pfam" id="PF16127">
    <property type="entry name" value="DUF4839"/>
    <property type="match status" value="1"/>
</dbReference>
<dbReference type="InterPro" id="IPR032290">
    <property type="entry name" value="DUF4839"/>
</dbReference>
<dbReference type="Proteomes" id="UP001501470">
    <property type="component" value="Unassembled WGS sequence"/>
</dbReference>
<protein>
    <submittedName>
        <fullName evidence="3">Uncharacterized protein</fullName>
    </submittedName>
</protein>
<proteinExistence type="predicted"/>
<feature type="compositionally biased region" description="Low complexity" evidence="1">
    <location>
        <begin position="41"/>
        <end position="54"/>
    </location>
</feature>
<evidence type="ECO:0000256" key="2">
    <source>
        <dbReference type="SAM" id="Phobius"/>
    </source>
</evidence>
<name>A0ABP4M2A1_9ACTN</name>
<sequence>MTTRRRPLTNQQKIGLRVAGGLLPVLAVVIAIGAINEKDAPTPAAAATTEAPTEQKPPVAAAESKSTSAEPAAEAVLTVENNEDFAALLAAVDDYDLFKKFAAKYQGRTIRFDGTIAAMNRLGNSKTRFDILVFAGDNIGAGATGPNFRFSDVNITSDLRVTGSNIADSIGVGQKLRITAEVKGYTGHEYADLFLLEPVSTEVR</sequence>
<organism evidence="3 4">
    <name type="scientific">Dactylosporangium maewongense</name>
    <dbReference type="NCBI Taxonomy" id="634393"/>
    <lineage>
        <taxon>Bacteria</taxon>
        <taxon>Bacillati</taxon>
        <taxon>Actinomycetota</taxon>
        <taxon>Actinomycetes</taxon>
        <taxon>Micromonosporales</taxon>
        <taxon>Micromonosporaceae</taxon>
        <taxon>Dactylosporangium</taxon>
    </lineage>
</organism>
<keyword evidence="2" id="KW-0812">Transmembrane</keyword>
<feature type="region of interest" description="Disordered" evidence="1">
    <location>
        <begin position="41"/>
        <end position="68"/>
    </location>
</feature>
<evidence type="ECO:0000256" key="1">
    <source>
        <dbReference type="SAM" id="MobiDB-lite"/>
    </source>
</evidence>
<evidence type="ECO:0000313" key="3">
    <source>
        <dbReference type="EMBL" id="GAA1535173.1"/>
    </source>
</evidence>
<comment type="caution">
    <text evidence="3">The sequence shown here is derived from an EMBL/GenBank/DDBJ whole genome shotgun (WGS) entry which is preliminary data.</text>
</comment>
<feature type="transmembrane region" description="Helical" evidence="2">
    <location>
        <begin position="14"/>
        <end position="35"/>
    </location>
</feature>
<keyword evidence="4" id="KW-1185">Reference proteome</keyword>
<keyword evidence="2" id="KW-0472">Membrane</keyword>
<gene>
    <name evidence="3" type="ORF">GCM10009827_061750</name>
</gene>